<evidence type="ECO:0000256" key="6">
    <source>
        <dbReference type="SAM" id="MobiDB-lite"/>
    </source>
</evidence>
<protein>
    <recommendedName>
        <fullName evidence="8">ATP synthase mitochondrial F1 complex assembly factor 2</fullName>
    </recommendedName>
</protein>
<evidence type="ECO:0000256" key="1">
    <source>
        <dbReference type="ARBA" id="ARBA00004173"/>
    </source>
</evidence>
<comment type="subcellular location">
    <subcellularLocation>
        <location evidence="1">Mitochondrion</location>
    </subcellularLocation>
</comment>
<evidence type="ECO:0008006" key="8">
    <source>
        <dbReference type="Google" id="ProtNLM"/>
    </source>
</evidence>
<gene>
    <name evidence="7" type="ORF">NDES1114_LOCUS23135</name>
</gene>
<dbReference type="InterPro" id="IPR042272">
    <property type="entry name" value="ATP12_ATP_synth-F1-assembly_N"/>
</dbReference>
<dbReference type="PANTHER" id="PTHR21013:SF10">
    <property type="entry name" value="ATP SYNTHASE MITOCHONDRIAL F1 COMPLEX ASSEMBLY FACTOR 2"/>
    <property type="match status" value="1"/>
</dbReference>
<evidence type="ECO:0000313" key="7">
    <source>
        <dbReference type="EMBL" id="CAD9132267.1"/>
    </source>
</evidence>
<feature type="region of interest" description="Disordered" evidence="6">
    <location>
        <begin position="45"/>
        <end position="69"/>
    </location>
</feature>
<dbReference type="Pfam" id="PF07542">
    <property type="entry name" value="ATP12"/>
    <property type="match status" value="1"/>
</dbReference>
<evidence type="ECO:0000256" key="2">
    <source>
        <dbReference type="ARBA" id="ARBA00008231"/>
    </source>
</evidence>
<dbReference type="Gene3D" id="1.10.3580.10">
    <property type="entry name" value="ATP12 ATPase"/>
    <property type="match status" value="1"/>
</dbReference>
<accession>A0A7S1MI27</accession>
<dbReference type="SUPFAM" id="SSF160909">
    <property type="entry name" value="ATP12-like"/>
    <property type="match status" value="1"/>
</dbReference>
<evidence type="ECO:0000256" key="3">
    <source>
        <dbReference type="ARBA" id="ARBA00022946"/>
    </source>
</evidence>
<proteinExistence type="inferred from homology"/>
<dbReference type="InterPro" id="IPR023335">
    <property type="entry name" value="ATP12_ortho_dom_sf"/>
</dbReference>
<keyword evidence="4" id="KW-0496">Mitochondrion</keyword>
<dbReference type="AlphaFoldDB" id="A0A7S1MI27"/>
<evidence type="ECO:0000256" key="5">
    <source>
        <dbReference type="ARBA" id="ARBA00023186"/>
    </source>
</evidence>
<dbReference type="InterPro" id="IPR011419">
    <property type="entry name" value="ATP12_ATP_synth-F1-assembly"/>
</dbReference>
<dbReference type="GO" id="GO:0005739">
    <property type="term" value="C:mitochondrion"/>
    <property type="evidence" value="ECO:0007669"/>
    <property type="project" value="UniProtKB-SubCell"/>
</dbReference>
<reference evidence="7" key="1">
    <citation type="submission" date="2021-01" db="EMBL/GenBank/DDBJ databases">
        <authorList>
            <person name="Corre E."/>
            <person name="Pelletier E."/>
            <person name="Niang G."/>
            <person name="Scheremetjew M."/>
            <person name="Finn R."/>
            <person name="Kale V."/>
            <person name="Holt S."/>
            <person name="Cochrane G."/>
            <person name="Meng A."/>
            <person name="Brown T."/>
            <person name="Cohen L."/>
        </authorList>
    </citation>
    <scope>NUCLEOTIDE SEQUENCE</scope>
    <source>
        <strain evidence="7">CCAP 1951/1</strain>
    </source>
</reference>
<sequence>MQRLARATLATAAAGAMTSSSALRFCASSPAGGVGAAPKKQRAGFRASVASARPTNVPDAGRGMQPKAEAEFSTDEIARRLEELDSMDPQDLQRMRSDFEAKETAETRVLNEDNLYQLDVSTSTRQQGALRVFWKNVDIVAADGAGENGWYKVTLDGRKVKAFENANQLILPNREYALAVAHEFGAQTGHLNKLVMPLTDLASGAMLVSAQGIPARIDYLMSFFMTDNCYFRSEAIAAKQDALIAPVVEWYDRVFDLQSPRIMGIGHPNLPQETALKVREQLLAMNLNQHQVVALCVVAQFTASLMLPLAMFHNVISVEHGLRIHKAEEAHNTGEHGEIKGYHDIRDADTVVKIAAATAAWQMTAGLPSERYAVLSTLVQ</sequence>
<evidence type="ECO:0000256" key="4">
    <source>
        <dbReference type="ARBA" id="ARBA00023128"/>
    </source>
</evidence>
<dbReference type="Gene3D" id="3.30.2180.10">
    <property type="entry name" value="ATP12-like"/>
    <property type="match status" value="1"/>
</dbReference>
<name>A0A7S1MI27_NEODS</name>
<keyword evidence="5" id="KW-0143">Chaperone</keyword>
<dbReference type="GO" id="GO:0033615">
    <property type="term" value="P:mitochondrial proton-transporting ATP synthase complex assembly"/>
    <property type="evidence" value="ECO:0007669"/>
    <property type="project" value="TreeGrafter"/>
</dbReference>
<organism evidence="7">
    <name type="scientific">Neobodo designis</name>
    <name type="common">Flagellated protozoan</name>
    <name type="synonym">Bodo designis</name>
    <dbReference type="NCBI Taxonomy" id="312471"/>
    <lineage>
        <taxon>Eukaryota</taxon>
        <taxon>Discoba</taxon>
        <taxon>Euglenozoa</taxon>
        <taxon>Kinetoplastea</taxon>
        <taxon>Metakinetoplastina</taxon>
        <taxon>Neobodonida</taxon>
        <taxon>Neobodo</taxon>
    </lineage>
</organism>
<comment type="similarity">
    <text evidence="2">Belongs to the ATP12 family.</text>
</comment>
<dbReference type="PANTHER" id="PTHR21013">
    <property type="entry name" value="ATP SYNTHASE MITOCHONDRIAL F1 COMPLEX ASSEMBLY FACTOR 2/ATP12 PROTEIN, MITOCHONDRIAL PRECURSOR"/>
    <property type="match status" value="1"/>
</dbReference>
<keyword evidence="3" id="KW-0809">Transit peptide</keyword>
<dbReference type="EMBL" id="HBGF01034533">
    <property type="protein sequence ID" value="CAD9132267.1"/>
    <property type="molecule type" value="Transcribed_RNA"/>
</dbReference>